<keyword evidence="1" id="KW-0472">Membrane</keyword>
<keyword evidence="3" id="KW-1185">Reference proteome</keyword>
<comment type="caution">
    <text evidence="2">The sequence shown here is derived from an EMBL/GenBank/DDBJ whole genome shotgun (WGS) entry which is preliminary data.</text>
</comment>
<evidence type="ECO:0000313" key="3">
    <source>
        <dbReference type="Proteomes" id="UP000828390"/>
    </source>
</evidence>
<keyword evidence="1" id="KW-1133">Transmembrane helix</keyword>
<dbReference type="Proteomes" id="UP000828390">
    <property type="component" value="Unassembled WGS sequence"/>
</dbReference>
<name>A0A9D4BZA7_DREPO</name>
<dbReference type="AlphaFoldDB" id="A0A9D4BZA7"/>
<evidence type="ECO:0000256" key="1">
    <source>
        <dbReference type="SAM" id="Phobius"/>
    </source>
</evidence>
<dbReference type="EMBL" id="JAIWYP010000014">
    <property type="protein sequence ID" value="KAH3713725.1"/>
    <property type="molecule type" value="Genomic_DNA"/>
</dbReference>
<proteinExistence type="predicted"/>
<gene>
    <name evidence="2" type="ORF">DPMN_073527</name>
</gene>
<reference evidence="2" key="2">
    <citation type="submission" date="2020-11" db="EMBL/GenBank/DDBJ databases">
        <authorList>
            <person name="McCartney M.A."/>
            <person name="Auch B."/>
            <person name="Kono T."/>
            <person name="Mallez S."/>
            <person name="Becker A."/>
            <person name="Gohl D.M."/>
            <person name="Silverstein K.A.T."/>
            <person name="Koren S."/>
            <person name="Bechman K.B."/>
            <person name="Herman A."/>
            <person name="Abrahante J.E."/>
            <person name="Garbe J."/>
        </authorList>
    </citation>
    <scope>NUCLEOTIDE SEQUENCE</scope>
    <source>
        <strain evidence="2">Duluth1</strain>
        <tissue evidence="2">Whole animal</tissue>
    </source>
</reference>
<reference evidence="2" key="1">
    <citation type="journal article" date="2019" name="bioRxiv">
        <title>The Genome of the Zebra Mussel, Dreissena polymorpha: A Resource for Invasive Species Research.</title>
        <authorList>
            <person name="McCartney M.A."/>
            <person name="Auch B."/>
            <person name="Kono T."/>
            <person name="Mallez S."/>
            <person name="Zhang Y."/>
            <person name="Obille A."/>
            <person name="Becker A."/>
            <person name="Abrahante J.E."/>
            <person name="Garbe J."/>
            <person name="Badalamenti J.P."/>
            <person name="Herman A."/>
            <person name="Mangelson H."/>
            <person name="Liachko I."/>
            <person name="Sullivan S."/>
            <person name="Sone E.D."/>
            <person name="Koren S."/>
            <person name="Silverstein K.A.T."/>
            <person name="Beckman K.B."/>
            <person name="Gohl D.M."/>
        </authorList>
    </citation>
    <scope>NUCLEOTIDE SEQUENCE</scope>
    <source>
        <strain evidence="2">Duluth1</strain>
        <tissue evidence="2">Whole animal</tissue>
    </source>
</reference>
<keyword evidence="1" id="KW-0812">Transmembrane</keyword>
<feature type="transmembrane region" description="Helical" evidence="1">
    <location>
        <begin position="6"/>
        <end position="37"/>
    </location>
</feature>
<accession>A0A9D4BZA7</accession>
<sequence length="205" mass="23043">MVRGSIWVAGVAAMAAVRLGLVGLGVSLISGAVVVAIGGHSEHTLNKDIVSRSEAYKKAKRILQTILQTHKDIVVGSNHIIDILGQEKLEERFPPLANILKRYIGGNAEISILNALKLIRNTAFEIRRGGMTFSIVERKSKMTWEDEFVIWKINKLMKSKPTEPNLQLFEVVWKISGMTKMLLETCRSDEEIEHLINDTIRRIEQ</sequence>
<evidence type="ECO:0000313" key="2">
    <source>
        <dbReference type="EMBL" id="KAH3713725.1"/>
    </source>
</evidence>
<protein>
    <submittedName>
        <fullName evidence="2">Uncharacterized protein</fullName>
    </submittedName>
</protein>
<organism evidence="2 3">
    <name type="scientific">Dreissena polymorpha</name>
    <name type="common">Zebra mussel</name>
    <name type="synonym">Mytilus polymorpha</name>
    <dbReference type="NCBI Taxonomy" id="45954"/>
    <lineage>
        <taxon>Eukaryota</taxon>
        <taxon>Metazoa</taxon>
        <taxon>Spiralia</taxon>
        <taxon>Lophotrochozoa</taxon>
        <taxon>Mollusca</taxon>
        <taxon>Bivalvia</taxon>
        <taxon>Autobranchia</taxon>
        <taxon>Heteroconchia</taxon>
        <taxon>Euheterodonta</taxon>
        <taxon>Imparidentia</taxon>
        <taxon>Neoheterodontei</taxon>
        <taxon>Myida</taxon>
        <taxon>Dreissenoidea</taxon>
        <taxon>Dreissenidae</taxon>
        <taxon>Dreissena</taxon>
    </lineage>
</organism>